<proteinExistence type="predicted"/>
<dbReference type="AlphaFoldDB" id="A0A9P3FC68"/>
<dbReference type="SUPFAM" id="SSF51735">
    <property type="entry name" value="NAD(P)-binding Rossmann-fold domains"/>
    <property type="match status" value="1"/>
</dbReference>
<protein>
    <recommendedName>
        <fullName evidence="1">Ketopantoate reductase N-terminal domain-containing protein</fullName>
    </recommendedName>
</protein>
<dbReference type="InterPro" id="IPR013332">
    <property type="entry name" value="KPR_N"/>
</dbReference>
<reference evidence="2 3" key="1">
    <citation type="submission" date="2021-01" db="EMBL/GenBank/DDBJ databases">
        <title>Cercospora kikuchii MAFF 305040 whole genome shotgun sequence.</title>
        <authorList>
            <person name="Kashiwa T."/>
            <person name="Suzuki T."/>
        </authorList>
    </citation>
    <scope>NUCLEOTIDE SEQUENCE [LARGE SCALE GENOMIC DNA]</scope>
    <source>
        <strain evidence="2 3">MAFF 305040</strain>
    </source>
</reference>
<sequence>MSQSPLNIAVLGVGKIGSTIAFQLSQIGNHNITGIARPKSKRLEQLRQHDGIINTKNQKAQITTLDTLNPQIPYDLIIVTLLGHQAEPLLPTLQQSSAKCILFMFNAFTPEHLINTIGQEKPAFGMSFFQANLKPDGRLESKITGPGTQKTVLSDPRWVKLFTSSGLPAEFEPNMPLWLRCHTPMTIALETTMAKGYRRGSGVSWGEAMDTANGIRDCFALIRKLGHEVYPKGKRRVDACPKWIIAFGFWFLSRLKSLRELFVTGTPECDAIIDAMAEVAEEAGLQKEAERVRALKPVRDDPQKAKHG</sequence>
<dbReference type="GeneID" id="68287351"/>
<keyword evidence="3" id="KW-1185">Reference proteome</keyword>
<evidence type="ECO:0000313" key="2">
    <source>
        <dbReference type="EMBL" id="GIZ38357.1"/>
    </source>
</evidence>
<dbReference type="RefSeq" id="XP_044652844.1">
    <property type="nucleotide sequence ID" value="XM_044796909.1"/>
</dbReference>
<dbReference type="EMBL" id="BOLY01000001">
    <property type="protein sequence ID" value="GIZ38357.1"/>
    <property type="molecule type" value="Genomic_DNA"/>
</dbReference>
<gene>
    <name evidence="2" type="ORF">CKM354_000177600</name>
</gene>
<dbReference type="Proteomes" id="UP000825890">
    <property type="component" value="Unassembled WGS sequence"/>
</dbReference>
<dbReference type="Pfam" id="PF02558">
    <property type="entry name" value="ApbA"/>
    <property type="match status" value="1"/>
</dbReference>
<dbReference type="Gene3D" id="3.40.50.720">
    <property type="entry name" value="NAD(P)-binding Rossmann-like Domain"/>
    <property type="match status" value="1"/>
</dbReference>
<evidence type="ECO:0000313" key="3">
    <source>
        <dbReference type="Proteomes" id="UP000825890"/>
    </source>
</evidence>
<organism evidence="2 3">
    <name type="scientific">Cercospora kikuchii</name>
    <dbReference type="NCBI Taxonomy" id="84275"/>
    <lineage>
        <taxon>Eukaryota</taxon>
        <taxon>Fungi</taxon>
        <taxon>Dikarya</taxon>
        <taxon>Ascomycota</taxon>
        <taxon>Pezizomycotina</taxon>
        <taxon>Dothideomycetes</taxon>
        <taxon>Dothideomycetidae</taxon>
        <taxon>Mycosphaerellales</taxon>
        <taxon>Mycosphaerellaceae</taxon>
        <taxon>Cercospora</taxon>
    </lineage>
</organism>
<evidence type="ECO:0000259" key="1">
    <source>
        <dbReference type="Pfam" id="PF02558"/>
    </source>
</evidence>
<dbReference type="InterPro" id="IPR036291">
    <property type="entry name" value="NAD(P)-bd_dom_sf"/>
</dbReference>
<dbReference type="OrthoDB" id="3629910at2759"/>
<name>A0A9P3FC68_9PEZI</name>
<accession>A0A9P3FC68</accession>
<comment type="caution">
    <text evidence="2">The sequence shown here is derived from an EMBL/GenBank/DDBJ whole genome shotgun (WGS) entry which is preliminary data.</text>
</comment>
<feature type="domain" description="Ketopantoate reductase N-terminal" evidence="1">
    <location>
        <begin position="8"/>
        <end position="140"/>
    </location>
</feature>